<sequence>MWATDLHFLLFQNATCCAGYFGPSCQECPGGAEVPCSGRGLCFDTYYGNGTCQCSPGFMGPDCSQCQDPSMALPACNTTHPTCETETSGCHENAVCKVNLPHAAQCTCMAGYHGNGTWCTMNVDPCHREDYGGCDGARASCQYTPPRVTDLQDSLPVCSCLIGYEGNGTLCTENLLDLVSRLPQLNYFQTKLDLAEAANTTDLMESLGQNTTLFAPISKNYASLDFSNLVVTGDKLRLPDTNPSETPTAGDARESIESPQKLPIKIVTALGGQQINITVDDNGQLYANDVPIVVKNIATMNGLLHITESPISSFSVHEAKPSQIRGKSDSTIIALCVIAVILIIIIVIVVAVLFVRSKKNGGFKIFNRSRSTEGSDTSVSFARLNALEDDENSSYKGSDSAKYDNPIFNDPDNTM</sequence>
<dbReference type="Pfam" id="PF12947">
    <property type="entry name" value="EGF_3"/>
    <property type="match status" value="1"/>
</dbReference>
<dbReference type="PANTHER" id="PTHR24038">
    <property type="entry name" value="STABILIN"/>
    <property type="match status" value="1"/>
</dbReference>
<evidence type="ECO:0000256" key="8">
    <source>
        <dbReference type="PROSITE-ProRule" id="PRU00076"/>
    </source>
</evidence>
<keyword evidence="11" id="KW-0732">Signal</keyword>
<feature type="signal peptide" evidence="11">
    <location>
        <begin position="1"/>
        <end position="18"/>
    </location>
</feature>
<feature type="region of interest" description="Disordered" evidence="9">
    <location>
        <begin position="237"/>
        <end position="256"/>
    </location>
</feature>
<dbReference type="Proteomes" id="UP000762676">
    <property type="component" value="Unassembled WGS sequence"/>
</dbReference>
<comment type="caution">
    <text evidence="8">Lacks conserved residue(s) required for the propagation of feature annotation.</text>
</comment>
<dbReference type="AlphaFoldDB" id="A0AAV4FW03"/>
<organism evidence="14 15">
    <name type="scientific">Elysia marginata</name>
    <dbReference type="NCBI Taxonomy" id="1093978"/>
    <lineage>
        <taxon>Eukaryota</taxon>
        <taxon>Metazoa</taxon>
        <taxon>Spiralia</taxon>
        <taxon>Lophotrochozoa</taxon>
        <taxon>Mollusca</taxon>
        <taxon>Gastropoda</taxon>
        <taxon>Heterobranchia</taxon>
        <taxon>Euthyneura</taxon>
        <taxon>Panpulmonata</taxon>
        <taxon>Sacoglossa</taxon>
        <taxon>Placobranchoidea</taxon>
        <taxon>Plakobranchidae</taxon>
        <taxon>Elysia</taxon>
    </lineage>
</organism>
<comment type="subcellular location">
    <subcellularLocation>
        <location evidence="1">Membrane</location>
        <topology evidence="1">Single-pass membrane protein</topology>
    </subcellularLocation>
</comment>
<feature type="region of interest" description="Disordered" evidence="9">
    <location>
        <begin position="391"/>
        <end position="415"/>
    </location>
</feature>
<dbReference type="SUPFAM" id="SSF82153">
    <property type="entry name" value="FAS1 domain"/>
    <property type="match status" value="1"/>
</dbReference>
<dbReference type="PROSITE" id="PS01186">
    <property type="entry name" value="EGF_2"/>
    <property type="match status" value="2"/>
</dbReference>
<protein>
    <submittedName>
        <fullName evidence="14">Cysteine-rich with EGF-like domain protein 2</fullName>
    </submittedName>
</protein>
<feature type="disulfide bond" evidence="8">
    <location>
        <begin position="54"/>
        <end position="63"/>
    </location>
</feature>
<evidence type="ECO:0000256" key="3">
    <source>
        <dbReference type="ARBA" id="ARBA00022692"/>
    </source>
</evidence>
<evidence type="ECO:0000256" key="4">
    <source>
        <dbReference type="ARBA" id="ARBA00022989"/>
    </source>
</evidence>
<evidence type="ECO:0000256" key="10">
    <source>
        <dbReference type="SAM" id="Phobius"/>
    </source>
</evidence>
<evidence type="ECO:0000259" key="12">
    <source>
        <dbReference type="PROSITE" id="PS50026"/>
    </source>
</evidence>
<reference evidence="14 15" key="1">
    <citation type="journal article" date="2021" name="Elife">
        <title>Chloroplast acquisition without the gene transfer in kleptoplastic sea slugs, Plakobranchus ocellatus.</title>
        <authorList>
            <person name="Maeda T."/>
            <person name="Takahashi S."/>
            <person name="Yoshida T."/>
            <person name="Shimamura S."/>
            <person name="Takaki Y."/>
            <person name="Nagai Y."/>
            <person name="Toyoda A."/>
            <person name="Suzuki Y."/>
            <person name="Arimoto A."/>
            <person name="Ishii H."/>
            <person name="Satoh N."/>
            <person name="Nishiyama T."/>
            <person name="Hasebe M."/>
            <person name="Maruyama T."/>
            <person name="Minagawa J."/>
            <person name="Obokata J."/>
            <person name="Shigenobu S."/>
        </authorList>
    </citation>
    <scope>NUCLEOTIDE SEQUENCE [LARGE SCALE GENOMIC DNA]</scope>
</reference>
<evidence type="ECO:0000256" key="9">
    <source>
        <dbReference type="SAM" id="MobiDB-lite"/>
    </source>
</evidence>
<keyword evidence="4 10" id="KW-1133">Transmembrane helix</keyword>
<dbReference type="InterPro" id="IPR036378">
    <property type="entry name" value="FAS1_dom_sf"/>
</dbReference>
<dbReference type="PANTHER" id="PTHR24038:SF11">
    <property type="entry name" value="INTEGRIN BETA-LIKE PROTEIN E"/>
    <property type="match status" value="1"/>
</dbReference>
<evidence type="ECO:0000256" key="1">
    <source>
        <dbReference type="ARBA" id="ARBA00004167"/>
    </source>
</evidence>
<evidence type="ECO:0000256" key="7">
    <source>
        <dbReference type="ARBA" id="ARBA00023180"/>
    </source>
</evidence>
<proteinExistence type="predicted"/>
<keyword evidence="2 8" id="KW-0245">EGF-like domain</keyword>
<feature type="chain" id="PRO_5043484008" evidence="11">
    <location>
        <begin position="19"/>
        <end position="415"/>
    </location>
</feature>
<accession>A0AAV4FW03</accession>
<dbReference type="PROSITE" id="PS00022">
    <property type="entry name" value="EGF_1"/>
    <property type="match status" value="1"/>
</dbReference>
<keyword evidence="6 8" id="KW-1015">Disulfide bond</keyword>
<feature type="domain" description="EGF-like" evidence="12">
    <location>
        <begin position="26"/>
        <end position="64"/>
    </location>
</feature>
<evidence type="ECO:0000313" key="14">
    <source>
        <dbReference type="EMBL" id="GFR76920.1"/>
    </source>
</evidence>
<feature type="domain" description="FAS1" evidence="13">
    <location>
        <begin position="172"/>
        <end position="311"/>
    </location>
</feature>
<dbReference type="InterPro" id="IPR000742">
    <property type="entry name" value="EGF"/>
</dbReference>
<evidence type="ECO:0000259" key="13">
    <source>
        <dbReference type="PROSITE" id="PS50213"/>
    </source>
</evidence>
<dbReference type="SMART" id="SM00181">
    <property type="entry name" value="EGF"/>
    <property type="match status" value="3"/>
</dbReference>
<feature type="transmembrane region" description="Helical" evidence="10">
    <location>
        <begin position="332"/>
        <end position="355"/>
    </location>
</feature>
<keyword evidence="7" id="KW-0325">Glycoprotein</keyword>
<comment type="caution">
    <text evidence="14">The sequence shown here is derived from an EMBL/GenBank/DDBJ whole genome shotgun (WGS) entry which is preliminary data.</text>
</comment>
<keyword evidence="5 10" id="KW-0472">Membrane</keyword>
<dbReference type="PROSITE" id="PS50026">
    <property type="entry name" value="EGF_3"/>
    <property type="match status" value="2"/>
</dbReference>
<evidence type="ECO:0000256" key="5">
    <source>
        <dbReference type="ARBA" id="ARBA00023136"/>
    </source>
</evidence>
<evidence type="ECO:0000256" key="11">
    <source>
        <dbReference type="SAM" id="SignalP"/>
    </source>
</evidence>
<evidence type="ECO:0000313" key="15">
    <source>
        <dbReference type="Proteomes" id="UP000762676"/>
    </source>
</evidence>
<dbReference type="PROSITE" id="PS50213">
    <property type="entry name" value="FAS1"/>
    <property type="match status" value="1"/>
</dbReference>
<dbReference type="Gene3D" id="2.30.180.10">
    <property type="entry name" value="FAS1 domain"/>
    <property type="match status" value="1"/>
</dbReference>
<keyword evidence="15" id="KW-1185">Reference proteome</keyword>
<dbReference type="EMBL" id="BMAT01008049">
    <property type="protein sequence ID" value="GFR76920.1"/>
    <property type="molecule type" value="Genomic_DNA"/>
</dbReference>
<dbReference type="GO" id="GO:0016020">
    <property type="term" value="C:membrane"/>
    <property type="evidence" value="ECO:0007669"/>
    <property type="project" value="UniProtKB-SubCell"/>
</dbReference>
<feature type="domain" description="EGF-like" evidence="12">
    <location>
        <begin position="79"/>
        <end position="120"/>
    </location>
</feature>
<dbReference type="InterPro" id="IPR000782">
    <property type="entry name" value="FAS1_domain"/>
</dbReference>
<keyword evidence="3 10" id="KW-0812">Transmembrane</keyword>
<gene>
    <name evidence="14" type="ORF">ElyMa_003955200</name>
</gene>
<evidence type="ECO:0000256" key="2">
    <source>
        <dbReference type="ARBA" id="ARBA00022536"/>
    </source>
</evidence>
<dbReference type="Gene3D" id="2.10.25.10">
    <property type="entry name" value="Laminin"/>
    <property type="match status" value="2"/>
</dbReference>
<name>A0AAV4FW03_9GAST</name>
<evidence type="ECO:0000256" key="6">
    <source>
        <dbReference type="ARBA" id="ARBA00023157"/>
    </source>
</evidence>
<dbReference type="InterPro" id="IPR024731">
    <property type="entry name" value="NELL2-like_EGF"/>
</dbReference>